<organism evidence="10 11">
    <name type="scientific">Bradyrhizobium symbiodeficiens</name>
    <dbReference type="NCBI Taxonomy" id="1404367"/>
    <lineage>
        <taxon>Bacteria</taxon>
        <taxon>Pseudomonadati</taxon>
        <taxon>Pseudomonadota</taxon>
        <taxon>Alphaproteobacteria</taxon>
        <taxon>Hyphomicrobiales</taxon>
        <taxon>Nitrobacteraceae</taxon>
        <taxon>Bradyrhizobium</taxon>
    </lineage>
</organism>
<evidence type="ECO:0000256" key="7">
    <source>
        <dbReference type="ARBA" id="ARBA00023204"/>
    </source>
</evidence>
<accession>A0A6G9A3X4</accession>
<keyword evidence="7" id="KW-0234">DNA repair</keyword>
<dbReference type="NCBIfam" id="TIGR00589">
    <property type="entry name" value="ogt"/>
    <property type="match status" value="1"/>
</dbReference>
<evidence type="ECO:0000256" key="1">
    <source>
        <dbReference type="ARBA" id="ARBA00001286"/>
    </source>
</evidence>
<protein>
    <recommendedName>
        <fullName evidence="3">methylated-DNA--[protein]-cysteine S-methyltransferase</fullName>
        <ecNumber evidence="3">2.1.1.63</ecNumber>
    </recommendedName>
</protein>
<evidence type="ECO:0000256" key="8">
    <source>
        <dbReference type="ARBA" id="ARBA00049348"/>
    </source>
</evidence>
<name>A0A6G9A3X4_9BRAD</name>
<dbReference type="PANTHER" id="PTHR10815">
    <property type="entry name" value="METHYLATED-DNA--PROTEIN-CYSTEINE METHYLTRANSFERASE"/>
    <property type="match status" value="1"/>
</dbReference>
<dbReference type="EC" id="2.1.1.63" evidence="3"/>
<evidence type="ECO:0000259" key="9">
    <source>
        <dbReference type="Pfam" id="PF01035"/>
    </source>
</evidence>
<evidence type="ECO:0000313" key="11">
    <source>
        <dbReference type="Proteomes" id="UP000500895"/>
    </source>
</evidence>
<evidence type="ECO:0000256" key="4">
    <source>
        <dbReference type="ARBA" id="ARBA00022603"/>
    </source>
</evidence>
<evidence type="ECO:0000313" key="10">
    <source>
        <dbReference type="EMBL" id="QIP07004.1"/>
    </source>
</evidence>
<feature type="domain" description="Methylated-DNA-[protein]-cysteine S-methyltransferase DNA binding" evidence="9">
    <location>
        <begin position="94"/>
        <end position="174"/>
    </location>
</feature>
<dbReference type="SUPFAM" id="SSF46767">
    <property type="entry name" value="Methylated DNA-protein cysteine methyltransferase, C-terminal domain"/>
    <property type="match status" value="1"/>
</dbReference>
<dbReference type="Proteomes" id="UP000500895">
    <property type="component" value="Chromosome"/>
</dbReference>
<dbReference type="InterPro" id="IPR014048">
    <property type="entry name" value="MethylDNA_cys_MeTrfase_DNA-bd"/>
</dbReference>
<sequence length="176" mass="19095">MASRSTRPSVSFGLDRVTTPIGVALLVTDAEGALRALDWEDYERRMRELLRLHYGAVDLSDRSAPTEMRIALSGYFGGDFGQLSAIAWRIAGTPFQQKVWNALAHIPAGTTMSYGALAAKIDLPKAIRAVGHANGSNPISVVLPCHRLIGADGSLVKYGGGLERKRWLLRHEGVEV</sequence>
<comment type="similarity">
    <text evidence="2">Belongs to the MGMT family.</text>
</comment>
<dbReference type="RefSeq" id="WP_166467730.1">
    <property type="nucleotide sequence ID" value="NZ_CP050066.2"/>
</dbReference>
<dbReference type="InterPro" id="IPR036217">
    <property type="entry name" value="MethylDNA_cys_MeTrfase_DNAb"/>
</dbReference>
<reference evidence="10 11" key="1">
    <citation type="journal article" date="2020" name="Int. J. Syst. Evol. Microbiol.">
        <title>Description and complete genome sequences of Bradyrhizobium symbiodeficiens sp. nov., a non-symbiotic bacterium associated with legumes native to Canada.</title>
        <authorList>
            <person name="Bromfield E.S.P."/>
            <person name="Cloutier S."/>
            <person name="Nguyen H.D.T."/>
        </authorList>
    </citation>
    <scope>NUCLEOTIDE SEQUENCE [LARGE SCALE GENOMIC DNA]</scope>
    <source>
        <strain evidence="10 11">101S1MB</strain>
    </source>
</reference>
<dbReference type="InterPro" id="IPR001497">
    <property type="entry name" value="MethylDNA_cys_MeTrfase_AS"/>
</dbReference>
<dbReference type="GO" id="GO:0006281">
    <property type="term" value="P:DNA repair"/>
    <property type="evidence" value="ECO:0007669"/>
    <property type="project" value="UniProtKB-KW"/>
</dbReference>
<comment type="catalytic activity">
    <reaction evidence="8">
        <text>a 6-O-methyl-2'-deoxyguanosine in DNA + L-cysteinyl-[protein] = S-methyl-L-cysteinyl-[protein] + a 2'-deoxyguanosine in DNA</text>
        <dbReference type="Rhea" id="RHEA:24000"/>
        <dbReference type="Rhea" id="RHEA-COMP:10131"/>
        <dbReference type="Rhea" id="RHEA-COMP:10132"/>
        <dbReference type="Rhea" id="RHEA-COMP:11367"/>
        <dbReference type="Rhea" id="RHEA-COMP:11368"/>
        <dbReference type="ChEBI" id="CHEBI:29950"/>
        <dbReference type="ChEBI" id="CHEBI:82612"/>
        <dbReference type="ChEBI" id="CHEBI:85445"/>
        <dbReference type="ChEBI" id="CHEBI:85448"/>
        <dbReference type="EC" id="2.1.1.63"/>
    </reaction>
</comment>
<evidence type="ECO:0000256" key="6">
    <source>
        <dbReference type="ARBA" id="ARBA00022763"/>
    </source>
</evidence>
<dbReference type="InterPro" id="IPR036631">
    <property type="entry name" value="MGMT_N_sf"/>
</dbReference>
<keyword evidence="5 10" id="KW-0808">Transferase</keyword>
<dbReference type="InterPro" id="IPR036388">
    <property type="entry name" value="WH-like_DNA-bd_sf"/>
</dbReference>
<dbReference type="SUPFAM" id="SSF53155">
    <property type="entry name" value="Methylated DNA-protein cysteine methyltransferase domain"/>
    <property type="match status" value="1"/>
</dbReference>
<comment type="catalytic activity">
    <reaction evidence="1">
        <text>a 4-O-methyl-thymidine in DNA + L-cysteinyl-[protein] = a thymidine in DNA + S-methyl-L-cysteinyl-[protein]</text>
        <dbReference type="Rhea" id="RHEA:53428"/>
        <dbReference type="Rhea" id="RHEA-COMP:10131"/>
        <dbReference type="Rhea" id="RHEA-COMP:10132"/>
        <dbReference type="Rhea" id="RHEA-COMP:13555"/>
        <dbReference type="Rhea" id="RHEA-COMP:13556"/>
        <dbReference type="ChEBI" id="CHEBI:29950"/>
        <dbReference type="ChEBI" id="CHEBI:82612"/>
        <dbReference type="ChEBI" id="CHEBI:137386"/>
        <dbReference type="ChEBI" id="CHEBI:137387"/>
        <dbReference type="EC" id="2.1.1.63"/>
    </reaction>
</comment>
<dbReference type="Pfam" id="PF01035">
    <property type="entry name" value="DNA_binding_1"/>
    <property type="match status" value="1"/>
</dbReference>
<proteinExistence type="inferred from homology"/>
<dbReference type="GO" id="GO:0032259">
    <property type="term" value="P:methylation"/>
    <property type="evidence" value="ECO:0007669"/>
    <property type="project" value="UniProtKB-KW"/>
</dbReference>
<dbReference type="GO" id="GO:0003908">
    <property type="term" value="F:methylated-DNA-[protein]-cysteine S-methyltransferase activity"/>
    <property type="evidence" value="ECO:0007669"/>
    <property type="project" value="UniProtKB-EC"/>
</dbReference>
<keyword evidence="4 10" id="KW-0489">Methyltransferase</keyword>
<dbReference type="PROSITE" id="PS00374">
    <property type="entry name" value="MGMT"/>
    <property type="match status" value="1"/>
</dbReference>
<dbReference type="CDD" id="cd06445">
    <property type="entry name" value="ATase"/>
    <property type="match status" value="1"/>
</dbReference>
<gene>
    <name evidence="10" type="ORF">HAV00_12370</name>
</gene>
<dbReference type="FunFam" id="1.10.10.10:FF:000214">
    <property type="entry name" value="Methylated-DNA--protein-cysteine methyltransferase"/>
    <property type="match status" value="1"/>
</dbReference>
<evidence type="ECO:0000256" key="3">
    <source>
        <dbReference type="ARBA" id="ARBA00011918"/>
    </source>
</evidence>
<evidence type="ECO:0000256" key="2">
    <source>
        <dbReference type="ARBA" id="ARBA00008711"/>
    </source>
</evidence>
<dbReference type="AlphaFoldDB" id="A0A6G9A3X4"/>
<dbReference type="EMBL" id="CP050066">
    <property type="protein sequence ID" value="QIP07004.1"/>
    <property type="molecule type" value="Genomic_DNA"/>
</dbReference>
<keyword evidence="6" id="KW-0227">DNA damage</keyword>
<evidence type="ECO:0000256" key="5">
    <source>
        <dbReference type="ARBA" id="ARBA00022679"/>
    </source>
</evidence>
<dbReference type="Gene3D" id="1.10.10.10">
    <property type="entry name" value="Winged helix-like DNA-binding domain superfamily/Winged helix DNA-binding domain"/>
    <property type="match status" value="1"/>
</dbReference>
<dbReference type="PANTHER" id="PTHR10815:SF5">
    <property type="entry name" value="METHYLATED-DNA--PROTEIN-CYSTEINE METHYLTRANSFERASE"/>
    <property type="match status" value="1"/>
</dbReference>